<accession>A0ACC7NGX7</accession>
<dbReference type="EMBL" id="JAQQDW010000057">
    <property type="protein sequence ID" value="MFM0106544.1"/>
    <property type="molecule type" value="Genomic_DNA"/>
</dbReference>
<reference evidence="1 2" key="1">
    <citation type="journal article" date="2024" name="Chem. Sci.">
        <title>Discovery of megapolipeptins by genome mining of a Burkholderiales bacteria collection.</title>
        <authorList>
            <person name="Paulo B.S."/>
            <person name="Recchia M.J.J."/>
            <person name="Lee S."/>
            <person name="Fergusson C.H."/>
            <person name="Romanowski S.B."/>
            <person name="Hernandez A."/>
            <person name="Krull N."/>
            <person name="Liu D.Y."/>
            <person name="Cavanagh H."/>
            <person name="Bos A."/>
            <person name="Gray C.A."/>
            <person name="Murphy B.T."/>
            <person name="Linington R.G."/>
            <person name="Eustaquio A.S."/>
        </authorList>
    </citation>
    <scope>NUCLEOTIDE SEQUENCE [LARGE SCALE GENOMIC DNA]</scope>
    <source>
        <strain evidence="1 2">RL18-126-BIB-B</strain>
    </source>
</reference>
<protein>
    <submittedName>
        <fullName evidence="1">M20/M25/M40 family metallo-hydrolase</fullName>
    </submittedName>
</protein>
<evidence type="ECO:0000313" key="1">
    <source>
        <dbReference type="EMBL" id="MFM0106544.1"/>
    </source>
</evidence>
<evidence type="ECO:0000313" key="2">
    <source>
        <dbReference type="Proteomes" id="UP001629235"/>
    </source>
</evidence>
<keyword evidence="2" id="KW-1185">Reference proteome</keyword>
<gene>
    <name evidence="1" type="ORF">PQR01_24435</name>
</gene>
<dbReference type="Proteomes" id="UP001629235">
    <property type="component" value="Unassembled WGS sequence"/>
</dbReference>
<comment type="caution">
    <text evidence="1">The sequence shown here is derived from an EMBL/GenBank/DDBJ whole genome shotgun (WGS) entry which is preliminary data.</text>
</comment>
<sequence>MKEIRDSATAHGVELTIKMEAPPPKLDEGHYLVKATERILGCCASVSGLGTEASECSKLAPCLIYGPGHISCAHMPTEYIEEEQFYNSIETFRNLALHLV</sequence>
<organism evidence="1 2">
    <name type="scientific">Paraburkholderia rhynchosiae</name>
    <dbReference type="NCBI Taxonomy" id="487049"/>
    <lineage>
        <taxon>Bacteria</taxon>
        <taxon>Pseudomonadati</taxon>
        <taxon>Pseudomonadota</taxon>
        <taxon>Betaproteobacteria</taxon>
        <taxon>Burkholderiales</taxon>
        <taxon>Burkholderiaceae</taxon>
        <taxon>Paraburkholderia</taxon>
    </lineage>
</organism>
<name>A0ACC7NGX7_9BURK</name>
<proteinExistence type="predicted"/>